<feature type="signal peptide" evidence="1">
    <location>
        <begin position="1"/>
        <end position="20"/>
    </location>
</feature>
<dbReference type="AlphaFoldDB" id="A0A7S0C2L9"/>
<name>A0A7S0C2L9_9STRA</name>
<evidence type="ECO:0000313" key="2">
    <source>
        <dbReference type="EMBL" id="CAD8410091.1"/>
    </source>
</evidence>
<dbReference type="EMBL" id="HBEL01012936">
    <property type="protein sequence ID" value="CAD8410091.1"/>
    <property type="molecule type" value="Transcribed_RNA"/>
</dbReference>
<keyword evidence="1" id="KW-0732">Signal</keyword>
<proteinExistence type="predicted"/>
<sequence>MKAFSISLCIILQMLPSIHSFSYPKVSSSSVRQSLSLGATIDDNRRVFLGKSLASSTAAILAFMPVEEAMAKDIFVPTYDDIKVFYALGVTLDNLATSAGNPDTFSKALEGIVVFNKSPNFYNTFARSFISKSVKNNADGDPRVGKIRLASSQISSLQELLGGRQGLTGQDAAKEAVKRVRNAQALIASFLSESGVQNDERVNAFIKAHPLKS</sequence>
<feature type="chain" id="PRO_5030822971" evidence="1">
    <location>
        <begin position="21"/>
        <end position="213"/>
    </location>
</feature>
<organism evidence="2">
    <name type="scientific">Proboscia inermis</name>
    <dbReference type="NCBI Taxonomy" id="420281"/>
    <lineage>
        <taxon>Eukaryota</taxon>
        <taxon>Sar</taxon>
        <taxon>Stramenopiles</taxon>
        <taxon>Ochrophyta</taxon>
        <taxon>Bacillariophyta</taxon>
        <taxon>Coscinodiscophyceae</taxon>
        <taxon>Rhizosoleniophycidae</taxon>
        <taxon>Rhizosoleniales</taxon>
        <taxon>Rhizosoleniaceae</taxon>
        <taxon>Proboscia</taxon>
    </lineage>
</organism>
<gene>
    <name evidence="2" type="ORF">PINE0816_LOCUS6214</name>
</gene>
<evidence type="ECO:0000256" key="1">
    <source>
        <dbReference type="SAM" id="SignalP"/>
    </source>
</evidence>
<protein>
    <submittedName>
        <fullName evidence="2">Uncharacterized protein</fullName>
    </submittedName>
</protein>
<reference evidence="2" key="1">
    <citation type="submission" date="2021-01" db="EMBL/GenBank/DDBJ databases">
        <authorList>
            <person name="Corre E."/>
            <person name="Pelletier E."/>
            <person name="Niang G."/>
            <person name="Scheremetjew M."/>
            <person name="Finn R."/>
            <person name="Kale V."/>
            <person name="Holt S."/>
            <person name="Cochrane G."/>
            <person name="Meng A."/>
            <person name="Brown T."/>
            <person name="Cohen L."/>
        </authorList>
    </citation>
    <scope>NUCLEOTIDE SEQUENCE</scope>
    <source>
        <strain evidence="2">CCAP1064/1</strain>
    </source>
</reference>
<accession>A0A7S0C2L9</accession>